<reference evidence="1 2" key="1">
    <citation type="submission" date="2024-09" db="EMBL/GenBank/DDBJ databases">
        <title>Paenibacillus zeirhizospherea sp. nov., isolated from surface of the maize (Zea mays) roots in a horticulture field, Hungary.</title>
        <authorList>
            <person name="Marton D."/>
            <person name="Farkas M."/>
            <person name="Bedics A."/>
            <person name="Toth E."/>
            <person name="Tancsics A."/>
            <person name="Boka K."/>
            <person name="Marati G."/>
            <person name="Kriszt B."/>
            <person name="Cserhati M."/>
        </authorList>
    </citation>
    <scope>NUCLEOTIDE SEQUENCE [LARGE SCALE GENOMIC DNA]</scope>
    <source>
        <strain evidence="1 2">JCM 18446</strain>
    </source>
</reference>
<sequence>MKWVGEMSNTDQSLILQAINDLKEAKDYMESIKDDFKDDAELLSFYLPSAEEMVRQFEVRLKNTIEQEAGVEITLQQESKLPEIWIRLQGEKFLRGAGPIDAVGSFLHKLNQASHKVIKLLHADKTRFAPSFFNLVATAEGSLKLGLSTPNITVEESSQLQLDLEDPWDKIKALSQNNERALRSLQLIMVALDSEDEESMEQLQRELGSQNDVLKLLHYAKDIAPSIRSDIDRISFEGLNVPNKSKIVSADKQTRKTLSERAKILKRDTLYIEGRALIRQQDMDTLSLTARPLILDDNKQYGEVKCVFTTQFSPDGDNYLNKLVTLSGFLIFGANEQPLRLEIDDLNIEEEQE</sequence>
<organism evidence="1 2">
    <name type="scientific">Paenibacillus medicaginis</name>
    <dbReference type="NCBI Taxonomy" id="1470560"/>
    <lineage>
        <taxon>Bacteria</taxon>
        <taxon>Bacillati</taxon>
        <taxon>Bacillota</taxon>
        <taxon>Bacilli</taxon>
        <taxon>Bacillales</taxon>
        <taxon>Paenibacillaceae</taxon>
        <taxon>Paenibacillus</taxon>
    </lineage>
</organism>
<name>A0ABV5C8Q7_9BACL</name>
<evidence type="ECO:0000313" key="1">
    <source>
        <dbReference type="EMBL" id="MFB5762702.1"/>
    </source>
</evidence>
<comment type="caution">
    <text evidence="1">The sequence shown here is derived from an EMBL/GenBank/DDBJ whole genome shotgun (WGS) entry which is preliminary data.</text>
</comment>
<keyword evidence="2" id="KW-1185">Reference proteome</keyword>
<dbReference type="EMBL" id="JBHIRY010000023">
    <property type="protein sequence ID" value="MFB5762702.1"/>
    <property type="molecule type" value="Genomic_DNA"/>
</dbReference>
<gene>
    <name evidence="1" type="ORF">ACE5LO_20175</name>
</gene>
<protein>
    <submittedName>
        <fullName evidence="1">Uncharacterized protein</fullName>
    </submittedName>
</protein>
<accession>A0ABV5C8Q7</accession>
<dbReference type="RefSeq" id="WP_375521793.1">
    <property type="nucleotide sequence ID" value="NZ_JBHIRY010000023.1"/>
</dbReference>
<proteinExistence type="predicted"/>
<evidence type="ECO:0000313" key="2">
    <source>
        <dbReference type="Proteomes" id="UP001580430"/>
    </source>
</evidence>
<dbReference type="Proteomes" id="UP001580430">
    <property type="component" value="Unassembled WGS sequence"/>
</dbReference>